<proteinExistence type="predicted"/>
<protein>
    <submittedName>
        <fullName evidence="2">Uncharacterized protein</fullName>
    </submittedName>
</protein>
<keyword evidence="3" id="KW-1185">Reference proteome</keyword>
<evidence type="ECO:0000313" key="1">
    <source>
        <dbReference type="EMBL" id="KAK7012831.1"/>
    </source>
</evidence>
<name>A0AAW0CSD8_9AGAR</name>
<dbReference type="AlphaFoldDB" id="A0AAW0CSD8"/>
<dbReference type="EMBL" id="JAWWNJ010000063">
    <property type="protein sequence ID" value="KAK7012831.1"/>
    <property type="molecule type" value="Genomic_DNA"/>
</dbReference>
<accession>A0AAW0CSD8</accession>
<evidence type="ECO:0000313" key="3">
    <source>
        <dbReference type="Proteomes" id="UP001362999"/>
    </source>
</evidence>
<organism evidence="2 3">
    <name type="scientific">Favolaschia claudopus</name>
    <dbReference type="NCBI Taxonomy" id="2862362"/>
    <lineage>
        <taxon>Eukaryota</taxon>
        <taxon>Fungi</taxon>
        <taxon>Dikarya</taxon>
        <taxon>Basidiomycota</taxon>
        <taxon>Agaricomycotina</taxon>
        <taxon>Agaricomycetes</taxon>
        <taxon>Agaricomycetidae</taxon>
        <taxon>Agaricales</taxon>
        <taxon>Marasmiineae</taxon>
        <taxon>Mycenaceae</taxon>
        <taxon>Favolaschia</taxon>
    </lineage>
</organism>
<sequence length="138" mass="15566">MSWFDRKEALSGVENDLERHRKPVLTKWNAFSLQTAHNDEVGGRDMKGKREKHLILDADSAGERLSWRKTLDLTQDASIPRLRILPHQNISIQNPPKQASPKAPFGGEFITTDRPEHGHVINMTIVATKECWGNGTSS</sequence>
<dbReference type="Proteomes" id="UP001362999">
    <property type="component" value="Unassembled WGS sequence"/>
</dbReference>
<reference evidence="2 3" key="1">
    <citation type="journal article" date="2024" name="J Genomics">
        <title>Draft genome sequencing and assembly of Favolaschia claudopus CIRM-BRFM 2984 isolated from oak limbs.</title>
        <authorList>
            <person name="Navarro D."/>
            <person name="Drula E."/>
            <person name="Chaduli D."/>
            <person name="Cazenave R."/>
            <person name="Ahrendt S."/>
            <person name="Wang J."/>
            <person name="Lipzen A."/>
            <person name="Daum C."/>
            <person name="Barry K."/>
            <person name="Grigoriev I.V."/>
            <person name="Favel A."/>
            <person name="Rosso M.N."/>
            <person name="Martin F."/>
        </authorList>
    </citation>
    <scope>NUCLEOTIDE SEQUENCE [LARGE SCALE GENOMIC DNA]</scope>
    <source>
        <strain evidence="2 3">CIRM-BRFM 2984</strain>
    </source>
</reference>
<comment type="caution">
    <text evidence="2">The sequence shown here is derived from an EMBL/GenBank/DDBJ whole genome shotgun (WGS) entry which is preliminary data.</text>
</comment>
<evidence type="ECO:0000313" key="2">
    <source>
        <dbReference type="EMBL" id="KAK7040973.1"/>
    </source>
</evidence>
<dbReference type="EMBL" id="JAWWNJ010000014">
    <property type="protein sequence ID" value="KAK7040973.1"/>
    <property type="molecule type" value="Genomic_DNA"/>
</dbReference>
<gene>
    <name evidence="2" type="ORF">R3P38DRAFT_2768391</name>
    <name evidence="1" type="ORF">R3P38DRAFT_2790100</name>
</gene>